<reference evidence="5 6" key="1">
    <citation type="journal article" date="2013" name="Front. Microbiol.">
        <title>The genome of the endophytic bacterium H. frisingense GSF30(T) identifies diverse strategies in the Herbaspirillum genus to interact with plants.</title>
        <authorList>
            <person name="Straub D."/>
            <person name="Rothballer M."/>
            <person name="Hartmann A."/>
            <person name="Ludewig U."/>
        </authorList>
    </citation>
    <scope>NUCLEOTIDE SEQUENCE [LARGE SCALE GENOMIC DNA]</scope>
    <source>
        <strain evidence="5 6">GSF30</strain>
    </source>
</reference>
<dbReference type="GO" id="GO:0010181">
    <property type="term" value="F:FMN binding"/>
    <property type="evidence" value="ECO:0007669"/>
    <property type="project" value="InterPro"/>
</dbReference>
<organism evidence="5 6">
    <name type="scientific">Herbaspirillum frisingense GSF30</name>
    <dbReference type="NCBI Taxonomy" id="864073"/>
    <lineage>
        <taxon>Bacteria</taxon>
        <taxon>Pseudomonadati</taxon>
        <taxon>Pseudomonadota</taxon>
        <taxon>Betaproteobacteria</taxon>
        <taxon>Burkholderiales</taxon>
        <taxon>Oxalobacteraceae</taxon>
        <taxon>Herbaspirillum</taxon>
    </lineage>
</organism>
<comment type="caution">
    <text evidence="5">The sequence shown here is derived from an EMBL/GenBank/DDBJ whole genome shotgun (WGS) entry which is preliminary data.</text>
</comment>
<dbReference type="AlphaFoldDB" id="A0AAI9IF76"/>
<dbReference type="SUPFAM" id="SSF51395">
    <property type="entry name" value="FMN-linked oxidoreductases"/>
    <property type="match status" value="1"/>
</dbReference>
<sequence>MNALLQPLSIGPLHLSNRIAMAPVTRARAGANGVPTALNAHYYRQRASAGLIIAEATNVSPMSAAFEDAPGIHHPDQVAGWKNVASAVHEAGGKLFVQLWHGGRISTYALLDGAAPLSPSGMNDDLGLLQVYGALRNGYYTRIAASPSRAMSVEEIHATVQEFRTAARHAVLAGIDGVEIHAANGYLPQQFLSSHVNRRQDQFGGSIENRARFLRLIIEAVLQEMPAAQVGVRLSPFALYNNAIDADADGPGDSDTRATYAYVAQMLNGYGIGYLHAADTNAWSGNKDMPRILEILRPHFKGVLIANGGLSFEEAEQLVVAGQADMVAFGRQYIANPDLAARIAQGGPFNEPDPFTFYGGDDIGYTDYPALS</sequence>
<dbReference type="GO" id="GO:0016628">
    <property type="term" value="F:oxidoreductase activity, acting on the CH-CH group of donors, NAD or NADP as acceptor"/>
    <property type="evidence" value="ECO:0007669"/>
    <property type="project" value="UniProtKB-ARBA"/>
</dbReference>
<accession>A0AAI9IF76</accession>
<dbReference type="EMBL" id="AEEC02000010">
    <property type="protein sequence ID" value="EOA05058.1"/>
    <property type="molecule type" value="Genomic_DNA"/>
</dbReference>
<proteinExistence type="inferred from homology"/>
<dbReference type="Gene3D" id="3.20.20.70">
    <property type="entry name" value="Aldolase class I"/>
    <property type="match status" value="1"/>
</dbReference>
<comment type="cofactor">
    <cofactor evidence="1">
        <name>FMN</name>
        <dbReference type="ChEBI" id="CHEBI:58210"/>
    </cofactor>
</comment>
<protein>
    <submittedName>
        <fullName evidence="5">NADH:flavin oxidoreductase</fullName>
    </submittedName>
</protein>
<dbReference type="PANTHER" id="PTHR22893">
    <property type="entry name" value="NADH OXIDOREDUCTASE-RELATED"/>
    <property type="match status" value="1"/>
</dbReference>
<evidence type="ECO:0000256" key="3">
    <source>
        <dbReference type="ARBA" id="ARBA00023002"/>
    </source>
</evidence>
<dbReference type="GO" id="GO:0005829">
    <property type="term" value="C:cytosol"/>
    <property type="evidence" value="ECO:0007669"/>
    <property type="project" value="TreeGrafter"/>
</dbReference>
<feature type="domain" description="NADH:flavin oxidoreductase/NADH oxidase N-terminal" evidence="4">
    <location>
        <begin position="4"/>
        <end position="347"/>
    </location>
</feature>
<evidence type="ECO:0000313" key="5">
    <source>
        <dbReference type="EMBL" id="EOA05058.1"/>
    </source>
</evidence>
<dbReference type="FunFam" id="3.20.20.70:FF:000059">
    <property type="entry name" value="N-ethylmaleimide reductase, FMN-linked"/>
    <property type="match status" value="1"/>
</dbReference>
<dbReference type="InterPro" id="IPR001155">
    <property type="entry name" value="OxRdtase_FMN_N"/>
</dbReference>
<evidence type="ECO:0000256" key="1">
    <source>
        <dbReference type="ARBA" id="ARBA00001917"/>
    </source>
</evidence>
<dbReference type="Proteomes" id="UP000006772">
    <property type="component" value="Unassembled WGS sequence"/>
</dbReference>
<keyword evidence="3" id="KW-0560">Oxidoreductase</keyword>
<dbReference type="Pfam" id="PF00724">
    <property type="entry name" value="Oxidored_FMN"/>
    <property type="match status" value="1"/>
</dbReference>
<dbReference type="RefSeq" id="WP_006463035.1">
    <property type="nucleotide sequence ID" value="NZ_AEEC02000010.1"/>
</dbReference>
<dbReference type="PANTHER" id="PTHR22893:SF91">
    <property type="entry name" value="NADPH DEHYDROGENASE 2-RELATED"/>
    <property type="match status" value="1"/>
</dbReference>
<gene>
    <name evidence="5" type="ORF">HFRIS_009255</name>
</gene>
<dbReference type="InterPro" id="IPR013785">
    <property type="entry name" value="Aldolase_TIM"/>
</dbReference>
<evidence type="ECO:0000259" key="4">
    <source>
        <dbReference type="Pfam" id="PF00724"/>
    </source>
</evidence>
<dbReference type="CDD" id="cd02933">
    <property type="entry name" value="OYE_like_FMN"/>
    <property type="match status" value="1"/>
</dbReference>
<dbReference type="InterPro" id="IPR045247">
    <property type="entry name" value="Oye-like"/>
</dbReference>
<evidence type="ECO:0000256" key="2">
    <source>
        <dbReference type="ARBA" id="ARBA00005979"/>
    </source>
</evidence>
<evidence type="ECO:0000313" key="6">
    <source>
        <dbReference type="Proteomes" id="UP000006772"/>
    </source>
</evidence>
<name>A0AAI9IF76_9BURK</name>
<comment type="similarity">
    <text evidence="2">Belongs to the NADH:flavin oxidoreductase/NADH oxidase family.</text>
</comment>